<dbReference type="InterPro" id="IPR008983">
    <property type="entry name" value="Tumour_necrosis_fac-like_dom"/>
</dbReference>
<evidence type="ECO:0000313" key="2">
    <source>
        <dbReference type="EMBL" id="THG30671.1"/>
    </source>
</evidence>
<dbReference type="EMBL" id="SSSM01000003">
    <property type="protein sequence ID" value="THG31908.1"/>
    <property type="molecule type" value="Genomic_DNA"/>
</dbReference>
<keyword evidence="4" id="KW-1185">Reference proteome</keyword>
<evidence type="ECO:0000313" key="3">
    <source>
        <dbReference type="EMBL" id="THG31908.1"/>
    </source>
</evidence>
<dbReference type="Pfam" id="PF00386">
    <property type="entry name" value="C1q"/>
    <property type="match status" value="1"/>
</dbReference>
<protein>
    <recommendedName>
        <fullName evidence="1">C1q domain-containing protein</fullName>
    </recommendedName>
</protein>
<gene>
    <name evidence="3" type="ORF">E6C64_07650</name>
    <name evidence="2" type="ORF">E6C64_08505</name>
</gene>
<evidence type="ECO:0000259" key="1">
    <source>
        <dbReference type="Pfam" id="PF00386"/>
    </source>
</evidence>
<reference evidence="2 4" key="1">
    <citation type="submission" date="2019-04" db="EMBL/GenBank/DDBJ databases">
        <authorList>
            <person name="Jiang L."/>
        </authorList>
    </citation>
    <scope>NUCLEOTIDE SEQUENCE [LARGE SCALE GENOMIC DNA]</scope>
    <source>
        <strain evidence="2 4">YIM 131853</strain>
    </source>
</reference>
<dbReference type="EMBL" id="SSSM01000004">
    <property type="protein sequence ID" value="THG30671.1"/>
    <property type="molecule type" value="Genomic_DNA"/>
</dbReference>
<dbReference type="InterPro" id="IPR001073">
    <property type="entry name" value="C1q_dom"/>
</dbReference>
<dbReference type="RefSeq" id="WP_136427028.1">
    <property type="nucleotide sequence ID" value="NZ_SSSM01000003.1"/>
</dbReference>
<comment type="caution">
    <text evidence="2">The sequence shown here is derived from an EMBL/GenBank/DDBJ whole genome shotgun (WGS) entry which is preliminary data.</text>
</comment>
<dbReference type="AlphaFoldDB" id="A0A4S4FKI8"/>
<dbReference type="Proteomes" id="UP000309133">
    <property type="component" value="Unassembled WGS sequence"/>
</dbReference>
<accession>A0A4S4FKI8</accession>
<sequence>MHSAILRITRTGSRDKAILASVPQVDPNDEITAESVNQGANALAVVVNGGIDDTNVSTLSGTKLTASTIPGSAMTAEASPYTRLYESMGDFVASGGVWSPLTGLNATMSAAVSYIAGKRLTTAMVTSYAFTASKDTYVYIDLNGVVQYSALANGSSVPATPANNLLVAKVVTNGSAVAVLYNDRILAPASTKPNFRAYLSNAYALGASGDVVHLDAENRDTLNNFSTSTYRFTAQHTGTYEFKAAVNHNIASGNALYISLFKNGSETSRGTEVLASATFDFSSAVADDIELVAGDYVEVRISGTVGNQVKAGAFLTYFAGSLKRQPS</sequence>
<organism evidence="2 4">
    <name type="scientific">Naasia lichenicola</name>
    <dbReference type="NCBI Taxonomy" id="2565933"/>
    <lineage>
        <taxon>Bacteria</taxon>
        <taxon>Bacillati</taxon>
        <taxon>Actinomycetota</taxon>
        <taxon>Actinomycetes</taxon>
        <taxon>Micrococcales</taxon>
        <taxon>Microbacteriaceae</taxon>
        <taxon>Naasia</taxon>
    </lineage>
</organism>
<feature type="domain" description="C1q" evidence="1">
    <location>
        <begin position="195"/>
        <end position="320"/>
    </location>
</feature>
<proteinExistence type="predicted"/>
<name>A0A4S4FKI8_9MICO</name>
<evidence type="ECO:0000313" key="4">
    <source>
        <dbReference type="Proteomes" id="UP000309133"/>
    </source>
</evidence>
<dbReference type="SUPFAM" id="SSF49842">
    <property type="entry name" value="TNF-like"/>
    <property type="match status" value="1"/>
</dbReference>
<dbReference type="OrthoDB" id="5146621at2"/>
<dbReference type="Gene3D" id="2.60.120.40">
    <property type="match status" value="1"/>
</dbReference>